<dbReference type="InterPro" id="IPR001763">
    <property type="entry name" value="Rhodanese-like_dom"/>
</dbReference>
<dbReference type="Gene3D" id="3.60.20.10">
    <property type="entry name" value="Glutamine Phosphoribosylpyrophosphate, subunit 1, domain 1"/>
    <property type="match status" value="1"/>
</dbReference>
<dbReference type="SUPFAM" id="SSF56235">
    <property type="entry name" value="N-terminal nucleophile aminohydrolases (Ntn hydrolases)"/>
    <property type="match status" value="1"/>
</dbReference>
<evidence type="ECO:0000259" key="12">
    <source>
        <dbReference type="PROSITE" id="PS50206"/>
    </source>
</evidence>
<evidence type="ECO:0000256" key="4">
    <source>
        <dbReference type="ARBA" id="ARBA00022679"/>
    </source>
</evidence>
<feature type="domain" description="Rhodanese" evidence="12">
    <location>
        <begin position="332"/>
        <end position="395"/>
    </location>
</feature>
<accession>A0A081BPG5</accession>
<dbReference type="InterPro" id="IPR017932">
    <property type="entry name" value="GATase_2_dom"/>
</dbReference>
<organism evidence="14">
    <name type="scientific">Candidatus Moduliflexus flocculans</name>
    <dbReference type="NCBI Taxonomy" id="1499966"/>
    <lineage>
        <taxon>Bacteria</taxon>
        <taxon>Candidatus Moduliflexota</taxon>
        <taxon>Candidatus Moduliflexia</taxon>
        <taxon>Candidatus Moduliflexales</taxon>
        <taxon>Candidatus Moduliflexaceae</taxon>
    </lineage>
</organism>
<keyword evidence="4 7" id="KW-0808">Transferase</keyword>
<dbReference type="HOGENOM" id="CLU_022389_3_1_0"/>
<evidence type="ECO:0000256" key="7">
    <source>
        <dbReference type="HAMAP-Rule" id="MF_01931"/>
    </source>
</evidence>
<dbReference type="GO" id="GO:0006189">
    <property type="term" value="P:'de novo' IMP biosynthetic process"/>
    <property type="evidence" value="ECO:0007669"/>
    <property type="project" value="UniProtKB-UniRule"/>
</dbReference>
<dbReference type="Pfam" id="PF13522">
    <property type="entry name" value="GATase_6"/>
    <property type="match status" value="1"/>
</dbReference>
<evidence type="ECO:0000256" key="5">
    <source>
        <dbReference type="ARBA" id="ARBA00022755"/>
    </source>
</evidence>
<dbReference type="Gene3D" id="3.40.50.2020">
    <property type="match status" value="1"/>
</dbReference>
<dbReference type="PIRSF" id="PIRSF000485">
    <property type="entry name" value="Amd_phspho_trans"/>
    <property type="match status" value="1"/>
</dbReference>
<keyword evidence="7 10" id="KW-0479">Metal-binding</keyword>
<dbReference type="STRING" id="1499966.U14_03532"/>
<reference evidence="14" key="1">
    <citation type="journal article" date="2015" name="PeerJ">
        <title>First genomic representation of candidate bacterial phylum KSB3 points to enhanced environmental sensing as a trigger of wastewater bulking.</title>
        <authorList>
            <person name="Sekiguchi Y."/>
            <person name="Ohashi A."/>
            <person name="Parks D.H."/>
            <person name="Yamauchi T."/>
            <person name="Tyson G.W."/>
            <person name="Hugenholtz P."/>
        </authorList>
    </citation>
    <scope>NUCLEOTIDE SEQUENCE [LARGE SCALE GENOMIC DNA]</scope>
</reference>
<evidence type="ECO:0000256" key="10">
    <source>
        <dbReference type="PIRSR" id="PIRSR000485-2"/>
    </source>
</evidence>
<evidence type="ECO:0000256" key="1">
    <source>
        <dbReference type="ARBA" id="ARBA00005209"/>
    </source>
</evidence>
<comment type="similarity">
    <text evidence="2 7 8">In the C-terminal section; belongs to the purine/pyrimidine phosphoribosyltransferase family.</text>
</comment>
<dbReference type="PROSITE" id="PS50206">
    <property type="entry name" value="RHODANESE_3"/>
    <property type="match status" value="1"/>
</dbReference>
<name>A0A081BPG5_9BACT</name>
<dbReference type="GO" id="GO:0009113">
    <property type="term" value="P:purine nucleobase biosynthetic process"/>
    <property type="evidence" value="ECO:0007669"/>
    <property type="project" value="UniProtKB-UniRule"/>
</dbReference>
<dbReference type="SUPFAM" id="SSF53271">
    <property type="entry name" value="PRTase-like"/>
    <property type="match status" value="1"/>
</dbReference>
<dbReference type="GO" id="GO:0000287">
    <property type="term" value="F:magnesium ion binding"/>
    <property type="evidence" value="ECO:0007669"/>
    <property type="project" value="UniProtKB-UniRule"/>
</dbReference>
<keyword evidence="7 11" id="KW-0411">Iron-sulfur</keyword>
<comment type="catalytic activity">
    <reaction evidence="7 8">
        <text>5-phospho-beta-D-ribosylamine + L-glutamate + diphosphate = 5-phospho-alpha-D-ribose 1-diphosphate + L-glutamine + H2O</text>
        <dbReference type="Rhea" id="RHEA:14905"/>
        <dbReference type="ChEBI" id="CHEBI:15377"/>
        <dbReference type="ChEBI" id="CHEBI:29985"/>
        <dbReference type="ChEBI" id="CHEBI:33019"/>
        <dbReference type="ChEBI" id="CHEBI:58017"/>
        <dbReference type="ChEBI" id="CHEBI:58359"/>
        <dbReference type="ChEBI" id="CHEBI:58681"/>
        <dbReference type="EC" id="2.4.2.14"/>
    </reaction>
</comment>
<dbReference type="InterPro" id="IPR029057">
    <property type="entry name" value="PRTase-like"/>
</dbReference>
<keyword evidence="7 11" id="KW-0408">Iron</keyword>
<feature type="binding site" evidence="7 10">
    <location>
        <position position="361"/>
    </location>
    <ligand>
        <name>Mg(2+)</name>
        <dbReference type="ChEBI" id="CHEBI:18420"/>
    </ligand>
</feature>
<dbReference type="InterPro" id="IPR000836">
    <property type="entry name" value="PRTase_dom"/>
</dbReference>
<dbReference type="CDD" id="cd06223">
    <property type="entry name" value="PRTases_typeI"/>
    <property type="match status" value="1"/>
</dbReference>
<keyword evidence="3 7" id="KW-0328">Glycosyltransferase</keyword>
<dbReference type="UniPathway" id="UPA00074">
    <property type="reaction ID" value="UER00124"/>
</dbReference>
<evidence type="ECO:0000256" key="8">
    <source>
        <dbReference type="PIRNR" id="PIRNR000485"/>
    </source>
</evidence>
<dbReference type="InterPro" id="IPR029055">
    <property type="entry name" value="Ntn_hydrolases_N"/>
</dbReference>
<feature type="domain" description="Glutamine amidotransferase type-2" evidence="13">
    <location>
        <begin position="2"/>
        <end position="233"/>
    </location>
</feature>
<gene>
    <name evidence="7" type="primary">purF</name>
    <name evidence="14" type="ORF">U14_03532</name>
</gene>
<feature type="binding site" evidence="7 11">
    <location>
        <position position="249"/>
    </location>
    <ligand>
        <name>[4Fe-4S] cluster</name>
        <dbReference type="ChEBI" id="CHEBI:49883"/>
    </ligand>
</feature>
<comment type="cofactor">
    <cofactor evidence="7 10">
        <name>Mg(2+)</name>
        <dbReference type="ChEBI" id="CHEBI:18420"/>
    </cofactor>
    <text evidence="7 10">Binds 1 Mg(2+) ion per subunit.</text>
</comment>
<comment type="cofactor">
    <cofactor evidence="7 11">
        <name>[4Fe-4S] cluster</name>
        <dbReference type="ChEBI" id="CHEBI:49883"/>
    </cofactor>
    <text evidence="7 11">Binds 1 [4Fe-4S] cluster per subunit.</text>
</comment>
<keyword evidence="15" id="KW-1185">Reference proteome</keyword>
<keyword evidence="6 7" id="KW-0315">Glutamine amidotransferase</keyword>
<keyword evidence="5 7" id="KW-0658">Purine biosynthesis</keyword>
<feature type="binding site" evidence="7 11">
    <location>
        <position position="398"/>
    </location>
    <ligand>
        <name>[4Fe-4S] cluster</name>
        <dbReference type="ChEBI" id="CHEBI:49883"/>
    </ligand>
</feature>
<feature type="binding site" evidence="7 10">
    <location>
        <position position="362"/>
    </location>
    <ligand>
        <name>Mg(2+)</name>
        <dbReference type="ChEBI" id="CHEBI:18420"/>
    </ligand>
</feature>
<keyword evidence="7 10" id="KW-0460">Magnesium</keyword>
<evidence type="ECO:0000256" key="3">
    <source>
        <dbReference type="ARBA" id="ARBA00022676"/>
    </source>
</evidence>
<evidence type="ECO:0000313" key="14">
    <source>
        <dbReference type="EMBL" id="GAK52281.1"/>
    </source>
</evidence>
<evidence type="ECO:0000259" key="13">
    <source>
        <dbReference type="PROSITE" id="PS51278"/>
    </source>
</evidence>
<dbReference type="Proteomes" id="UP000030700">
    <property type="component" value="Unassembled WGS sequence"/>
</dbReference>
<evidence type="ECO:0000256" key="9">
    <source>
        <dbReference type="PIRSR" id="PIRSR000485-1"/>
    </source>
</evidence>
<dbReference type="PANTHER" id="PTHR11907">
    <property type="entry name" value="AMIDOPHOSPHORIBOSYLTRANSFERASE"/>
    <property type="match status" value="1"/>
</dbReference>
<dbReference type="EC" id="2.4.2.14" evidence="7"/>
<dbReference type="GO" id="GO:0004044">
    <property type="term" value="F:amidophosphoribosyltransferase activity"/>
    <property type="evidence" value="ECO:0007669"/>
    <property type="project" value="UniProtKB-UniRule"/>
</dbReference>
<comment type="pathway">
    <text evidence="1 7 8">Purine metabolism; IMP biosynthesis via de novo pathway; N(1)-(5-phospho-D-ribosyl)glycinamide from 5-phospho-alpha-D-ribose 1-diphosphate: step 1/2.</text>
</comment>
<evidence type="ECO:0000313" key="15">
    <source>
        <dbReference type="Proteomes" id="UP000030700"/>
    </source>
</evidence>
<sequence length="477" mass="53840">MCGIVGFYGHDQVVYDLVAGLTALQHRGQDSAGVVTFQDMFHIKKGLGLVANVFREKNLERLTGNMGIGHARYTTQGTNELVNVQPFAVNYPFGLAMVHNGNVINFKELRKTLYEDHHRLLETSNDLELLLYTLAAELEQKDLKHLSVDDIFQSVETTQRKVRGAYSTITMIANRGFLVFNDPYGIRPLVMGQRKDRDGLTYGFASESTCFDYLGYETVGDLEPGETVFIDAKRQAHRRTTCQEGKAFCVFEYIYFAREDSMIHNRFVASERVRMGKKLAETVKLSGLDPDIIIDVPSSAYFFASSLAEEMEIAYRRGLAKNNHIGRSFISPTQQEREQVVRHKLNPIKEIIRGKKVAVVDDSIVRGTTSKRIVKLLRNAGAEKVYFISAAPPIKYPCIYGIDMAISTDLIATKLPSIEEIAEYLEADALIYQSLEDLQALYPENSMCYACFEGKYPTGHCQEELSQIEQERIASQK</sequence>
<dbReference type="GO" id="GO:0051539">
    <property type="term" value="F:4 iron, 4 sulfur cluster binding"/>
    <property type="evidence" value="ECO:0007669"/>
    <property type="project" value="UniProtKB-KW"/>
</dbReference>
<dbReference type="NCBIfam" id="TIGR01134">
    <property type="entry name" value="purF"/>
    <property type="match status" value="1"/>
</dbReference>
<protein>
    <recommendedName>
        <fullName evidence="7">Amidophosphoribosyltransferase</fullName>
        <shortName evidence="7">ATase</shortName>
        <ecNumber evidence="7">2.4.2.14</ecNumber>
    </recommendedName>
    <alternativeName>
        <fullName evidence="7">Glutamine phosphoribosylpyrophosphate amidotransferase</fullName>
        <shortName evidence="7">GPATase</shortName>
    </alternativeName>
</protein>
<feature type="binding site" evidence="7 11">
    <location>
        <position position="448"/>
    </location>
    <ligand>
        <name>[4Fe-4S] cluster</name>
        <dbReference type="ChEBI" id="CHEBI:49883"/>
    </ligand>
</feature>
<dbReference type="EMBL" id="DF820458">
    <property type="protein sequence ID" value="GAK52281.1"/>
    <property type="molecule type" value="Genomic_DNA"/>
</dbReference>
<comment type="function">
    <text evidence="7">Catalyzes the formation of phosphoribosylamine from phosphoribosylpyrophosphate (PRPP) and glutamine.</text>
</comment>
<feature type="binding site" evidence="7 11">
    <location>
        <position position="451"/>
    </location>
    <ligand>
        <name>[4Fe-4S] cluster</name>
        <dbReference type="ChEBI" id="CHEBI:49883"/>
    </ligand>
</feature>
<evidence type="ECO:0000256" key="6">
    <source>
        <dbReference type="ARBA" id="ARBA00022962"/>
    </source>
</evidence>
<keyword evidence="7" id="KW-0004">4Fe-4S</keyword>
<proteinExistence type="inferred from homology"/>
<dbReference type="InterPro" id="IPR005854">
    <property type="entry name" value="PurF"/>
</dbReference>
<dbReference type="AlphaFoldDB" id="A0A081BPG5"/>
<dbReference type="HAMAP" id="MF_01931">
    <property type="entry name" value="PurF"/>
    <property type="match status" value="1"/>
</dbReference>
<feature type="binding site" evidence="7 10">
    <location>
        <position position="299"/>
    </location>
    <ligand>
        <name>Mg(2+)</name>
        <dbReference type="ChEBI" id="CHEBI:18420"/>
    </ligand>
</feature>
<feature type="active site" description="Nucleophile" evidence="7 9">
    <location>
        <position position="2"/>
    </location>
</feature>
<evidence type="ECO:0000256" key="11">
    <source>
        <dbReference type="PIRSR" id="PIRSR000485-3"/>
    </source>
</evidence>
<evidence type="ECO:0000256" key="2">
    <source>
        <dbReference type="ARBA" id="ARBA00010138"/>
    </source>
</evidence>
<dbReference type="Pfam" id="PF00156">
    <property type="entry name" value="Pribosyltran"/>
    <property type="match status" value="1"/>
</dbReference>
<dbReference type="PROSITE" id="PS51278">
    <property type="entry name" value="GATASE_TYPE_2"/>
    <property type="match status" value="1"/>
</dbReference>